<comment type="caution">
    <text evidence="10">The sequence shown here is derived from an EMBL/GenBank/DDBJ whole genome shotgun (WGS) entry which is preliminary data.</text>
</comment>
<evidence type="ECO:0000313" key="11">
    <source>
        <dbReference type="Proteomes" id="UP000232323"/>
    </source>
</evidence>
<dbReference type="EC" id="1.13.11.20" evidence="2 9"/>
<organism evidence="10 11">
    <name type="scientific">Chlamydomonas eustigma</name>
    <dbReference type="NCBI Taxonomy" id="1157962"/>
    <lineage>
        <taxon>Eukaryota</taxon>
        <taxon>Viridiplantae</taxon>
        <taxon>Chlorophyta</taxon>
        <taxon>core chlorophytes</taxon>
        <taxon>Chlorophyceae</taxon>
        <taxon>CS clade</taxon>
        <taxon>Chlamydomonadales</taxon>
        <taxon>Chlamydomonadaceae</taxon>
        <taxon>Chlamydomonas</taxon>
    </lineage>
</organism>
<dbReference type="EMBL" id="BEGY01000179">
    <property type="protein sequence ID" value="GAX85600.1"/>
    <property type="molecule type" value="Genomic_DNA"/>
</dbReference>
<reference evidence="10 11" key="1">
    <citation type="submission" date="2017-08" db="EMBL/GenBank/DDBJ databases">
        <title>Acidophilic green algal genome provides insights into adaptation to an acidic environment.</title>
        <authorList>
            <person name="Hirooka S."/>
            <person name="Hirose Y."/>
            <person name="Kanesaki Y."/>
            <person name="Higuchi S."/>
            <person name="Fujiwara T."/>
            <person name="Onuma R."/>
            <person name="Era A."/>
            <person name="Ohbayashi R."/>
            <person name="Uzuka A."/>
            <person name="Nozaki H."/>
            <person name="Yoshikawa H."/>
            <person name="Miyagishima S.Y."/>
        </authorList>
    </citation>
    <scope>NUCLEOTIDE SEQUENCE [LARGE SCALE GENOMIC DNA]</scope>
    <source>
        <strain evidence="10 11">NIES-2499</strain>
    </source>
</reference>
<dbReference type="InterPro" id="IPR014710">
    <property type="entry name" value="RmlC-like_jellyroll"/>
</dbReference>
<keyword evidence="7" id="KW-0883">Thioether bond</keyword>
<dbReference type="Pfam" id="PF05995">
    <property type="entry name" value="CDO_I"/>
    <property type="match status" value="1"/>
</dbReference>
<evidence type="ECO:0000256" key="9">
    <source>
        <dbReference type="RuleBase" id="RU366010"/>
    </source>
</evidence>
<evidence type="ECO:0000256" key="1">
    <source>
        <dbReference type="ARBA" id="ARBA00006622"/>
    </source>
</evidence>
<gene>
    <name evidence="10" type="ORF">CEUSTIGMA_g13015.t1</name>
</gene>
<proteinExistence type="inferred from homology"/>
<keyword evidence="6 8" id="KW-0408">Iron</keyword>
<feature type="binding site" evidence="8">
    <location>
        <position position="115"/>
    </location>
    <ligand>
        <name>Fe cation</name>
        <dbReference type="ChEBI" id="CHEBI:24875"/>
        <note>catalytic</note>
    </ligand>
</feature>
<dbReference type="GO" id="GO:0019448">
    <property type="term" value="P:L-cysteine catabolic process"/>
    <property type="evidence" value="ECO:0007669"/>
    <property type="project" value="TreeGrafter"/>
</dbReference>
<comment type="similarity">
    <text evidence="1 9">Belongs to the cysteine dioxygenase family.</text>
</comment>
<evidence type="ECO:0000256" key="4">
    <source>
        <dbReference type="ARBA" id="ARBA00022964"/>
    </source>
</evidence>
<feature type="binding site" evidence="8">
    <location>
        <position position="113"/>
    </location>
    <ligand>
        <name>Fe cation</name>
        <dbReference type="ChEBI" id="CHEBI:24875"/>
        <note>catalytic</note>
    </ligand>
</feature>
<dbReference type="PANTHER" id="PTHR12918">
    <property type="entry name" value="CYSTEINE DIOXYGENASE"/>
    <property type="match status" value="1"/>
</dbReference>
<dbReference type="GO" id="GO:0008198">
    <property type="term" value="F:ferrous iron binding"/>
    <property type="evidence" value="ECO:0007669"/>
    <property type="project" value="TreeGrafter"/>
</dbReference>
<evidence type="ECO:0000256" key="7">
    <source>
        <dbReference type="PIRSR" id="PIRSR610300-50"/>
    </source>
</evidence>
<evidence type="ECO:0000256" key="3">
    <source>
        <dbReference type="ARBA" id="ARBA00022723"/>
    </source>
</evidence>
<dbReference type="OrthoDB" id="543511at2759"/>
<feature type="binding site" evidence="8">
    <location>
        <position position="198"/>
    </location>
    <ligand>
        <name>Fe cation</name>
        <dbReference type="ChEBI" id="CHEBI:24875"/>
        <note>catalytic</note>
    </ligand>
</feature>
<dbReference type="GO" id="GO:0017172">
    <property type="term" value="F:cysteine dioxygenase activity"/>
    <property type="evidence" value="ECO:0007669"/>
    <property type="project" value="UniProtKB-UniRule"/>
</dbReference>
<dbReference type="PANTHER" id="PTHR12918:SF1">
    <property type="entry name" value="CYSTEINE DIOXYGENASE TYPE 1"/>
    <property type="match status" value="1"/>
</dbReference>
<keyword evidence="3 8" id="KW-0479">Metal-binding</keyword>
<dbReference type="Proteomes" id="UP000232323">
    <property type="component" value="Unassembled WGS sequence"/>
</dbReference>
<dbReference type="InterPro" id="IPR010300">
    <property type="entry name" value="CDO_1"/>
</dbReference>
<feature type="cross-link" description="3'-(S-cysteinyl)-tyrosine (Cys-Tyr)" evidence="7">
    <location>
        <begin position="120"/>
        <end position="217"/>
    </location>
</feature>
<keyword evidence="11" id="KW-1185">Reference proteome</keyword>
<keyword evidence="4 9" id="KW-0223">Dioxygenase</keyword>
<dbReference type="SUPFAM" id="SSF51182">
    <property type="entry name" value="RmlC-like cupins"/>
    <property type="match status" value="1"/>
</dbReference>
<sequence length="249" mass="27665">MMECISSTVILSPQKQATGPNNLHAVIDTIKEMLHSESTLGHLVRGEEPKESFLRIDATVKTTLSAYANGHHEDWNKFAFFHEHHYVRNFVDGNEEFELMVICWRPGQVSRIHNHDKSHCWVACLHGEVQEVIYSSVAQPGPCNTNAQDLGLSSPKKDVKLPGTLDSYVPCPELEKVSVKNIQPGQVTYMNDKLGLLHSVGCLEGQPAPGAVTLHLYSPPIKRATLYDQEANAVITRVPGFFSVRGVRT</sequence>
<protein>
    <recommendedName>
        <fullName evidence="2 9">Cysteine dioxygenase</fullName>
        <ecNumber evidence="2 9">1.13.11.20</ecNumber>
    </recommendedName>
</protein>
<dbReference type="Gene3D" id="2.60.120.10">
    <property type="entry name" value="Jelly Rolls"/>
    <property type="match status" value="1"/>
</dbReference>
<accession>A0A250XS26</accession>
<evidence type="ECO:0000256" key="6">
    <source>
        <dbReference type="ARBA" id="ARBA00023004"/>
    </source>
</evidence>
<dbReference type="InterPro" id="IPR011051">
    <property type="entry name" value="RmlC_Cupin_sf"/>
</dbReference>
<dbReference type="CDD" id="cd10548">
    <property type="entry name" value="cupin_CDO"/>
    <property type="match status" value="1"/>
</dbReference>
<evidence type="ECO:0000256" key="8">
    <source>
        <dbReference type="PIRSR" id="PIRSR610300-51"/>
    </source>
</evidence>
<dbReference type="AlphaFoldDB" id="A0A250XS26"/>
<keyword evidence="5 9" id="KW-0560">Oxidoreductase</keyword>
<dbReference type="STRING" id="1157962.A0A250XS26"/>
<name>A0A250XS26_9CHLO</name>
<comment type="catalytic activity">
    <reaction evidence="9">
        <text>L-cysteine + O2 = 3-sulfino-L-alanine + H(+)</text>
        <dbReference type="Rhea" id="RHEA:20441"/>
        <dbReference type="ChEBI" id="CHEBI:15378"/>
        <dbReference type="ChEBI" id="CHEBI:15379"/>
        <dbReference type="ChEBI" id="CHEBI:35235"/>
        <dbReference type="ChEBI" id="CHEBI:61085"/>
        <dbReference type="EC" id="1.13.11.20"/>
    </reaction>
</comment>
<evidence type="ECO:0000313" key="10">
    <source>
        <dbReference type="EMBL" id="GAX85600.1"/>
    </source>
</evidence>
<comment type="cofactor">
    <cofactor evidence="9">
        <name>Fe cation</name>
        <dbReference type="ChEBI" id="CHEBI:24875"/>
    </cofactor>
    <text evidence="9">Binds 1 Fe cation per subunit.</text>
</comment>
<evidence type="ECO:0000256" key="2">
    <source>
        <dbReference type="ARBA" id="ARBA00013133"/>
    </source>
</evidence>
<evidence type="ECO:0000256" key="5">
    <source>
        <dbReference type="ARBA" id="ARBA00023002"/>
    </source>
</evidence>